<keyword evidence="3" id="KW-1185">Reference proteome</keyword>
<evidence type="ECO:0000313" key="3">
    <source>
        <dbReference type="Proteomes" id="UP000233435"/>
    </source>
</evidence>
<feature type="signal peptide" evidence="1">
    <location>
        <begin position="1"/>
        <end position="33"/>
    </location>
</feature>
<dbReference type="OrthoDB" id="1443240at2"/>
<dbReference type="EMBL" id="PJEO01000031">
    <property type="protein sequence ID" value="PKQ45219.1"/>
    <property type="molecule type" value="Genomic_DNA"/>
</dbReference>
<protein>
    <recommendedName>
        <fullName evidence="4">MAM domain-containing protein</fullName>
    </recommendedName>
</protein>
<dbReference type="RefSeq" id="WP_106659634.1">
    <property type="nucleotide sequence ID" value="NZ_PJEO01000031.1"/>
</dbReference>
<name>A0A2N3HJR4_9FLAO</name>
<feature type="chain" id="PRO_5014652057" description="MAM domain-containing protein" evidence="1">
    <location>
        <begin position="34"/>
        <end position="600"/>
    </location>
</feature>
<accession>A0A2N3HJR4</accession>
<sequence length="600" mass="63876">MRTYQSKFAFKNGSIKFYILCAILLTTLSSVNAQTPPGFNRVVYEGFSYTSGTSLLNANNGTGWTSAWSRAYQDMYFKTSDTGFAYTDLITEGLKAEFDATCYGTCNDIAALRRSLPLQNNGVVYFQFISVFEASGGFGTPTIRLFSEGTRTGGVGASSGSFMSILDATLSNTATSTASLSAQNLVVVRIDYNLNKTEMWINPDLSTFDYSNPISPSATASGFSPSFDRMDIFIRSGSIDEISVFSAISAPTSITGNNTICAGDNTTLSSSGGTTGSNVIDVWHSGAFDEAFSEGWDTQPYTTNQSTINSNNNGILNVTTTGGDPQINMYNLGSFDPSVYKYINFRYRVVSGTAGAAQIFFTNSAITGATAGYSVGKSLISDNAWHIATIDMSANASWIDSNITGWRFDYTGASGVTMDIDFIQLGTSPIVGTGTSLSVAPAVSTTYSVNRKGPSVNTTAISQLVTVNPLPIPTFTTQPDNVVIDSEVTYTTQLGQSNYVWTIPGIVNTDYSISSGGTSSDNTVVLKWLKTGSKAIQINYTNSNNCVGATATSSNNINVRNYGITKNGQKSSDPINSLNQYGAIGSGKSLSVYGEIMNTP</sequence>
<evidence type="ECO:0000256" key="1">
    <source>
        <dbReference type="SAM" id="SignalP"/>
    </source>
</evidence>
<proteinExistence type="predicted"/>
<comment type="caution">
    <text evidence="2">The sequence shown here is derived from an EMBL/GenBank/DDBJ whole genome shotgun (WGS) entry which is preliminary data.</text>
</comment>
<dbReference type="AlphaFoldDB" id="A0A2N3HJR4"/>
<gene>
    <name evidence="2" type="ORF">CSW08_09395</name>
</gene>
<dbReference type="Proteomes" id="UP000233435">
    <property type="component" value="Unassembled WGS sequence"/>
</dbReference>
<reference evidence="2 3" key="1">
    <citation type="submission" date="2017-12" db="EMBL/GenBank/DDBJ databases">
        <title>Confluentibacter flavum sp. nov., isolated from the saline lake.</title>
        <authorList>
            <person name="Yu L."/>
        </authorList>
    </citation>
    <scope>NUCLEOTIDE SEQUENCE [LARGE SCALE GENOMIC DNA]</scope>
    <source>
        <strain evidence="2 3">3B</strain>
    </source>
</reference>
<evidence type="ECO:0000313" key="2">
    <source>
        <dbReference type="EMBL" id="PKQ45219.1"/>
    </source>
</evidence>
<keyword evidence="1" id="KW-0732">Signal</keyword>
<organism evidence="2 3">
    <name type="scientific">Confluentibacter flavum</name>
    <dbReference type="NCBI Taxonomy" id="1909700"/>
    <lineage>
        <taxon>Bacteria</taxon>
        <taxon>Pseudomonadati</taxon>
        <taxon>Bacteroidota</taxon>
        <taxon>Flavobacteriia</taxon>
        <taxon>Flavobacteriales</taxon>
        <taxon>Flavobacteriaceae</taxon>
        <taxon>Confluentibacter</taxon>
    </lineage>
</organism>
<evidence type="ECO:0008006" key="4">
    <source>
        <dbReference type="Google" id="ProtNLM"/>
    </source>
</evidence>